<dbReference type="Pfam" id="PF01168">
    <property type="entry name" value="Ala_racemase_N"/>
    <property type="match status" value="1"/>
</dbReference>
<dbReference type="PANTHER" id="PTHR28004">
    <property type="entry name" value="ZGC:162816-RELATED"/>
    <property type="match status" value="1"/>
</dbReference>
<dbReference type="InterPro" id="IPR051466">
    <property type="entry name" value="D-amino_acid_metab_enzyme"/>
</dbReference>
<dbReference type="InterPro" id="IPR029066">
    <property type="entry name" value="PLP-binding_barrel"/>
</dbReference>
<comment type="similarity">
    <text evidence="1">Belongs to the DSD1 family.</text>
</comment>
<reference evidence="4 5" key="1">
    <citation type="submission" date="2018-01" db="EMBL/GenBank/DDBJ databases">
        <authorList>
            <person name="Gaut B.S."/>
            <person name="Morton B.R."/>
            <person name="Clegg M.T."/>
            <person name="Duvall M.R."/>
        </authorList>
    </citation>
    <scope>NUCLEOTIDE SEQUENCE [LARGE SCALE GENOMIC DNA]</scope>
    <source>
        <strain evidence="4 5">HR-AV</strain>
    </source>
</reference>
<dbReference type="InterPro" id="IPR001608">
    <property type="entry name" value="Ala_racemase_N"/>
</dbReference>
<dbReference type="EMBL" id="PQVF01000011">
    <property type="protein sequence ID" value="POY35509.1"/>
    <property type="molecule type" value="Genomic_DNA"/>
</dbReference>
<protein>
    <submittedName>
        <fullName evidence="4">Alanine racemase</fullName>
    </submittedName>
</protein>
<dbReference type="SUPFAM" id="SSF51419">
    <property type="entry name" value="PLP-binding barrel"/>
    <property type="match status" value="1"/>
</dbReference>
<evidence type="ECO:0000256" key="2">
    <source>
        <dbReference type="ARBA" id="ARBA00023239"/>
    </source>
</evidence>
<sequence>MNDYWWEIKPETLPDTPFLAVYLNPVKHNIELLIDLIDGDTQRLRPHIKTHKCGEILNLYKSYGINKVKCATIAEAELSAIFGIKDILLAYQPTGGKRQRWIDLILKYPDAAFSVIVDDLQVAQQLSDLAVINGLKLTVYLDLNTGMNRTGVDINADWALMAVLISRMPNLNLAGLHIYDGHIKGLVEQRKQLVEESLAKVMNQLANIENQLEYKLKIVAGGSNTFPIYANCKDVECSPGTFVFWDVNYQTNLPEQPFETAALLVGSIISKPTPGTLCVDLGYKSVAAENPLDKRLVILNDKELVPIAHSEEHLVLENRGTRDYLIGEKVYAIPYHVCPTCALYDDMQIIDDQHEIVDSWAITARKRKINI</sequence>
<evidence type="ECO:0000313" key="4">
    <source>
        <dbReference type="EMBL" id="POY35509.1"/>
    </source>
</evidence>
<evidence type="ECO:0000256" key="1">
    <source>
        <dbReference type="ARBA" id="ARBA00005323"/>
    </source>
</evidence>
<dbReference type="InterPro" id="IPR026956">
    <property type="entry name" value="D-ser_dehydrat-like_dom"/>
</dbReference>
<gene>
    <name evidence="4" type="ORF">C3K47_15095</name>
</gene>
<keyword evidence="5" id="KW-1185">Reference proteome</keyword>
<dbReference type="OrthoDB" id="9788869at2"/>
<dbReference type="PANTHER" id="PTHR28004:SF2">
    <property type="entry name" value="D-SERINE DEHYDRATASE"/>
    <property type="match status" value="1"/>
</dbReference>
<dbReference type="GO" id="GO:0008721">
    <property type="term" value="F:D-serine ammonia-lyase activity"/>
    <property type="evidence" value="ECO:0007669"/>
    <property type="project" value="TreeGrafter"/>
</dbReference>
<dbReference type="GO" id="GO:0036088">
    <property type="term" value="P:D-serine catabolic process"/>
    <property type="evidence" value="ECO:0007669"/>
    <property type="project" value="TreeGrafter"/>
</dbReference>
<dbReference type="InterPro" id="IPR042208">
    <property type="entry name" value="D-ser_dehydrat-like_sf"/>
</dbReference>
<keyword evidence="2" id="KW-0456">Lyase</keyword>
<dbReference type="SMART" id="SM01119">
    <property type="entry name" value="D-ser_dehydrat"/>
    <property type="match status" value="1"/>
</dbReference>
<comment type="caution">
    <text evidence="4">The sequence shown here is derived from an EMBL/GenBank/DDBJ whole genome shotgun (WGS) entry which is preliminary data.</text>
</comment>
<dbReference type="Pfam" id="PF14031">
    <property type="entry name" value="D-ser_dehydrat"/>
    <property type="match status" value="1"/>
</dbReference>
<proteinExistence type="inferred from homology"/>
<dbReference type="Proteomes" id="UP000236893">
    <property type="component" value="Unassembled WGS sequence"/>
</dbReference>
<evidence type="ECO:0000313" key="5">
    <source>
        <dbReference type="Proteomes" id="UP000236893"/>
    </source>
</evidence>
<accession>A0A2S4ZZL2</accession>
<dbReference type="CDD" id="cd06821">
    <property type="entry name" value="PLPDE_III_D-TA"/>
    <property type="match status" value="1"/>
</dbReference>
<organism evidence="4 5">
    <name type="scientific">Solitalea longa</name>
    <dbReference type="NCBI Taxonomy" id="2079460"/>
    <lineage>
        <taxon>Bacteria</taxon>
        <taxon>Pseudomonadati</taxon>
        <taxon>Bacteroidota</taxon>
        <taxon>Sphingobacteriia</taxon>
        <taxon>Sphingobacteriales</taxon>
        <taxon>Sphingobacteriaceae</taxon>
        <taxon>Solitalea</taxon>
    </lineage>
</organism>
<name>A0A2S4ZZL2_9SPHI</name>
<dbReference type="Gene3D" id="3.20.20.10">
    <property type="entry name" value="Alanine racemase"/>
    <property type="match status" value="1"/>
</dbReference>
<feature type="domain" description="D-serine dehydratase-like" evidence="3">
    <location>
        <begin position="261"/>
        <end position="351"/>
    </location>
</feature>
<evidence type="ECO:0000259" key="3">
    <source>
        <dbReference type="SMART" id="SM01119"/>
    </source>
</evidence>
<dbReference type="AlphaFoldDB" id="A0A2S4ZZL2"/>
<dbReference type="Gene3D" id="2.40.37.20">
    <property type="entry name" value="D-serine dehydratase-like domain"/>
    <property type="match status" value="1"/>
</dbReference>